<dbReference type="SUPFAM" id="SSF54593">
    <property type="entry name" value="Glyoxalase/Bleomycin resistance protein/Dihydroxybiphenyl dioxygenase"/>
    <property type="match status" value="1"/>
</dbReference>
<dbReference type="OrthoDB" id="5066780at2"/>
<evidence type="ECO:0000313" key="2">
    <source>
        <dbReference type="EMBL" id="RBP99781.1"/>
    </source>
</evidence>
<comment type="caution">
    <text evidence="2">The sequence shown here is derived from an EMBL/GenBank/DDBJ whole genome shotgun (WGS) entry which is preliminary data.</text>
</comment>
<gene>
    <name evidence="2" type="ORF">CRD59_01715</name>
</gene>
<proteinExistence type="predicted"/>
<dbReference type="Gene3D" id="3.10.180.10">
    <property type="entry name" value="2,3-Dihydroxybiphenyl 1,2-Dioxygenase, domain 1"/>
    <property type="match status" value="1"/>
</dbReference>
<evidence type="ECO:0000256" key="1">
    <source>
        <dbReference type="SAM" id="MobiDB-lite"/>
    </source>
</evidence>
<feature type="region of interest" description="Disordered" evidence="1">
    <location>
        <begin position="1"/>
        <end position="33"/>
    </location>
</feature>
<dbReference type="InterPro" id="IPR029068">
    <property type="entry name" value="Glyas_Bleomycin-R_OHBP_Dase"/>
</dbReference>
<reference evidence="2 3" key="1">
    <citation type="submission" date="2017-10" db="EMBL/GenBank/DDBJ databases">
        <title>Bifidobacterium xylocopum sp. nov. and Bifidobacterium aemilianum sp. nov., from the carpenter bee (Xylocopa violacea) digestive tract.</title>
        <authorList>
            <person name="Alberoni D."/>
            <person name="Baffoni L."/>
            <person name="Di Gioia D."/>
            <person name="Gaggia F."/>
            <person name="Biavati B."/>
        </authorList>
    </citation>
    <scope>NUCLEOTIDE SEQUENCE [LARGE SCALE GENOMIC DNA]</scope>
    <source>
        <strain evidence="2 3">XV2</strain>
    </source>
</reference>
<name>A0A366KGG7_9BIFI</name>
<accession>A0A366KGG7</accession>
<dbReference type="Proteomes" id="UP000252345">
    <property type="component" value="Unassembled WGS sequence"/>
</dbReference>
<dbReference type="GO" id="GO:0016740">
    <property type="term" value="F:transferase activity"/>
    <property type="evidence" value="ECO:0007669"/>
    <property type="project" value="UniProtKB-KW"/>
</dbReference>
<evidence type="ECO:0000313" key="3">
    <source>
        <dbReference type="Proteomes" id="UP000252345"/>
    </source>
</evidence>
<dbReference type="EMBL" id="PDCH01000002">
    <property type="protein sequence ID" value="RBP99781.1"/>
    <property type="molecule type" value="Genomic_DNA"/>
</dbReference>
<keyword evidence="2" id="KW-0808">Transferase</keyword>
<dbReference type="CDD" id="cd06587">
    <property type="entry name" value="VOC"/>
    <property type="match status" value="1"/>
</dbReference>
<dbReference type="AlphaFoldDB" id="A0A366KGG7"/>
<sequence length="175" mass="18825">MTNQETDAAPTYDAARISPVPRPGSQTAPPEPYRGIYPMPMFMTLTSADLGESERFWTEGLGFISLYAMPGTMIHLRRWAFQDILIHASRPGANQSQPVAGTAGSLSLAVAESQIADMVAACERLRPGSTVPAVRKPWNSMEARVATPEGLTLTLTAALPVDTAQAEAYLRGHGR</sequence>
<organism evidence="2 3">
    <name type="scientific">Bifidobacterium xylocopae</name>
    <dbReference type="NCBI Taxonomy" id="2493119"/>
    <lineage>
        <taxon>Bacteria</taxon>
        <taxon>Bacillati</taxon>
        <taxon>Actinomycetota</taxon>
        <taxon>Actinomycetes</taxon>
        <taxon>Bifidobacteriales</taxon>
        <taxon>Bifidobacteriaceae</taxon>
        <taxon>Bifidobacterium</taxon>
    </lineage>
</organism>
<protein>
    <submittedName>
        <fullName evidence="2">Glycosyltransferase</fullName>
    </submittedName>
</protein>
<keyword evidence="3" id="KW-1185">Reference proteome</keyword>
<dbReference type="RefSeq" id="WP_113852878.1">
    <property type="nucleotide sequence ID" value="NZ_PDCH01000002.1"/>
</dbReference>